<accession>A0ABQ9HQI9</accession>
<protein>
    <submittedName>
        <fullName evidence="1">Uncharacterized protein</fullName>
    </submittedName>
</protein>
<dbReference type="Proteomes" id="UP001159363">
    <property type="component" value="Chromosome X"/>
</dbReference>
<evidence type="ECO:0000313" key="2">
    <source>
        <dbReference type="Proteomes" id="UP001159363"/>
    </source>
</evidence>
<dbReference type="EMBL" id="JARBHB010000004">
    <property type="protein sequence ID" value="KAJ8886624.1"/>
    <property type="molecule type" value="Genomic_DNA"/>
</dbReference>
<proteinExistence type="predicted"/>
<comment type="caution">
    <text evidence="1">The sequence shown here is derived from an EMBL/GenBank/DDBJ whole genome shotgun (WGS) entry which is preliminary data.</text>
</comment>
<reference evidence="1 2" key="1">
    <citation type="submission" date="2023-02" db="EMBL/GenBank/DDBJ databases">
        <title>LHISI_Scaffold_Assembly.</title>
        <authorList>
            <person name="Stuart O.P."/>
            <person name="Cleave R."/>
            <person name="Magrath M.J.L."/>
            <person name="Mikheyev A.S."/>
        </authorList>
    </citation>
    <scope>NUCLEOTIDE SEQUENCE [LARGE SCALE GENOMIC DNA]</scope>
    <source>
        <strain evidence="1">Daus_M_001</strain>
        <tissue evidence="1">Leg muscle</tissue>
    </source>
</reference>
<evidence type="ECO:0000313" key="1">
    <source>
        <dbReference type="EMBL" id="KAJ8886624.1"/>
    </source>
</evidence>
<sequence>MASKPKKKSYNQVFLECYTKEFLCVTYMFKKWNVSYEGNSTKISSFFSSVQSDDYRVTRVE</sequence>
<organism evidence="1 2">
    <name type="scientific">Dryococelus australis</name>
    <dbReference type="NCBI Taxonomy" id="614101"/>
    <lineage>
        <taxon>Eukaryota</taxon>
        <taxon>Metazoa</taxon>
        <taxon>Ecdysozoa</taxon>
        <taxon>Arthropoda</taxon>
        <taxon>Hexapoda</taxon>
        <taxon>Insecta</taxon>
        <taxon>Pterygota</taxon>
        <taxon>Neoptera</taxon>
        <taxon>Polyneoptera</taxon>
        <taxon>Phasmatodea</taxon>
        <taxon>Verophasmatodea</taxon>
        <taxon>Anareolatae</taxon>
        <taxon>Phasmatidae</taxon>
        <taxon>Eurycanthinae</taxon>
        <taxon>Dryococelus</taxon>
    </lineage>
</organism>
<keyword evidence="2" id="KW-1185">Reference proteome</keyword>
<name>A0ABQ9HQI9_9NEOP</name>
<gene>
    <name evidence="1" type="ORF">PR048_012836</name>
</gene>